<dbReference type="Gene3D" id="1.25.40.10">
    <property type="entry name" value="Tetratricopeptide repeat domain"/>
    <property type="match status" value="1"/>
</dbReference>
<comment type="caution">
    <text evidence="1">The sequence shown here is derived from an EMBL/GenBank/DDBJ whole genome shotgun (WGS) entry which is preliminary data.</text>
</comment>
<evidence type="ECO:0000313" key="2">
    <source>
        <dbReference type="Proteomes" id="UP001151079"/>
    </source>
</evidence>
<name>A0A9X3C6U6_9FLAO</name>
<gene>
    <name evidence="1" type="ORF">OIU83_21440</name>
</gene>
<reference evidence="1" key="1">
    <citation type="submission" date="2022-10" db="EMBL/GenBank/DDBJ databases">
        <title>Two novel species of Flavobacterium.</title>
        <authorList>
            <person name="Liu Q."/>
            <person name="Xin Y.-H."/>
        </authorList>
    </citation>
    <scope>NUCLEOTIDE SEQUENCE</scope>
    <source>
        <strain evidence="1">LS1R49</strain>
    </source>
</reference>
<protein>
    <recommendedName>
        <fullName evidence="3">Tetratricopeptide repeat-containing protein</fullName>
    </recommendedName>
</protein>
<organism evidence="1 2">
    <name type="scientific">Flavobacterium shii</name>
    <dbReference type="NCBI Taxonomy" id="2987687"/>
    <lineage>
        <taxon>Bacteria</taxon>
        <taxon>Pseudomonadati</taxon>
        <taxon>Bacteroidota</taxon>
        <taxon>Flavobacteriia</taxon>
        <taxon>Flavobacteriales</taxon>
        <taxon>Flavobacteriaceae</taxon>
        <taxon>Flavobacterium</taxon>
    </lineage>
</organism>
<dbReference type="InterPro" id="IPR011990">
    <property type="entry name" value="TPR-like_helical_dom_sf"/>
</dbReference>
<evidence type="ECO:0008006" key="3">
    <source>
        <dbReference type="Google" id="ProtNLM"/>
    </source>
</evidence>
<dbReference type="PROSITE" id="PS51257">
    <property type="entry name" value="PROKAR_LIPOPROTEIN"/>
    <property type="match status" value="1"/>
</dbReference>
<dbReference type="Proteomes" id="UP001151079">
    <property type="component" value="Unassembled WGS sequence"/>
</dbReference>
<sequence length="793" mass="92612">MKKIFLNKFFLVSSGVLLFAYGVIYACGGGDDWDFFGYNSNFTPETFTDKSYSPLFLSGDVFYGIGFDTQHNSRFNDRIKSDWNEYLKTRLDTATVNYFLIGDSTPRYYSDKNKISESKTEITQLHTFFKTQKANETSLKWAKKINLKDDKTKSFLEFLYLAQKIETVSIGDDYWSYDPVVAKTFDDLKMIQSIENVYNTTSDSFLKNRYWFLTVKAYFYSNSKQKAIDFFNKTEKNVPKNVLYYRALSYIAGINYQQKNYSTSNYLYAQVFDKCPEMRVVTAYSFHPQNETDWDKSLAMAKDNKEKAALWAIHGYYKDEKQAVGKIYELDPKSEHLNYLLTRLVNKQEQDINNSFQVKSNSGDYSDYSAPVVRQTVADNKKENQTKIDKKGFDLVSKIAAAGNTEKPYLWDIALGYLQTLKGEYTSADNNFNKVEKTMPNTELAKYQLRLLRFVNNMSKIDKLTDQNEKTILVDLNWLYQELPKTYKGQEFRYQNASSWSKNYLATLYRAKSNPVMAELFVSNSDYYSYWGGGNAFYDNEKNLLDMKTFLVKPNKTEIEKIAFGIYNLKLKDINNFQAVQATFKNKIPEAIVFMAQTDSVQYYTFLGNPFNGNIKDCHDCDHTAYQKKKYSQMDFLTTIKAMQDKLAKNEDVYTNSLLLGNAFYNITHFGNGRTFYEINIVGYGSSPYSFRDSMRKMITDCSLPKMYYQKAFEAATTKEQKAKCTYMLAKCERNEYYNKKYSTVKNWWTANDDKINFLAWNSFKILKNQYSDTKYYQDVIAECGYFNTYINQ</sequence>
<accession>A0A9X3C6U6</accession>
<dbReference type="EMBL" id="JAOZEW010000030">
    <property type="protein sequence ID" value="MCV9930237.1"/>
    <property type="molecule type" value="Genomic_DNA"/>
</dbReference>
<dbReference type="SUPFAM" id="SSF48452">
    <property type="entry name" value="TPR-like"/>
    <property type="match status" value="1"/>
</dbReference>
<keyword evidence="2" id="KW-1185">Reference proteome</keyword>
<evidence type="ECO:0000313" key="1">
    <source>
        <dbReference type="EMBL" id="MCV9930237.1"/>
    </source>
</evidence>
<dbReference type="AlphaFoldDB" id="A0A9X3C6U6"/>
<proteinExistence type="predicted"/>
<dbReference type="RefSeq" id="WP_264208315.1">
    <property type="nucleotide sequence ID" value="NZ_JAOZEW010000030.1"/>
</dbReference>